<accession>A0A1W1VG21</accession>
<evidence type="ECO:0000256" key="2">
    <source>
        <dbReference type="ARBA" id="ARBA00022448"/>
    </source>
</evidence>
<reference evidence="7 8" key="1">
    <citation type="submission" date="2017-04" db="EMBL/GenBank/DDBJ databases">
        <authorList>
            <person name="Afonso C.L."/>
            <person name="Miller P.J."/>
            <person name="Scott M.A."/>
            <person name="Spackman E."/>
            <person name="Goraichik I."/>
            <person name="Dimitrov K.M."/>
            <person name="Suarez D.L."/>
            <person name="Swayne D.E."/>
        </authorList>
    </citation>
    <scope>NUCLEOTIDE SEQUENCE [LARGE SCALE GENOMIC DNA]</scope>
    <source>
        <strain evidence="7 8">ToBE</strain>
    </source>
</reference>
<comment type="similarity">
    <text evidence="1">Belongs to the ABC transporter superfamily.</text>
</comment>
<organism evidence="7 8">
    <name type="scientific">Thermanaeromonas toyohensis ToBE</name>
    <dbReference type="NCBI Taxonomy" id="698762"/>
    <lineage>
        <taxon>Bacteria</taxon>
        <taxon>Bacillati</taxon>
        <taxon>Bacillota</taxon>
        <taxon>Clostridia</taxon>
        <taxon>Neomoorellales</taxon>
        <taxon>Neomoorellaceae</taxon>
        <taxon>Thermanaeromonas</taxon>
    </lineage>
</organism>
<dbReference type="CDD" id="cd03224">
    <property type="entry name" value="ABC_TM1139_LivF_branched"/>
    <property type="match status" value="1"/>
</dbReference>
<dbReference type="GO" id="GO:0015807">
    <property type="term" value="P:L-amino acid transport"/>
    <property type="evidence" value="ECO:0007669"/>
    <property type="project" value="TreeGrafter"/>
</dbReference>
<keyword evidence="8" id="KW-1185">Reference proteome</keyword>
<dbReference type="RefSeq" id="WP_084663918.1">
    <property type="nucleotide sequence ID" value="NZ_LT838272.1"/>
</dbReference>
<evidence type="ECO:0000256" key="3">
    <source>
        <dbReference type="ARBA" id="ARBA00022741"/>
    </source>
</evidence>
<name>A0A1W1VG21_9FIRM</name>
<dbReference type="PROSITE" id="PS00211">
    <property type="entry name" value="ABC_TRANSPORTER_1"/>
    <property type="match status" value="1"/>
</dbReference>
<dbReference type="InterPro" id="IPR017871">
    <property type="entry name" value="ABC_transporter-like_CS"/>
</dbReference>
<dbReference type="GO" id="GO:0016887">
    <property type="term" value="F:ATP hydrolysis activity"/>
    <property type="evidence" value="ECO:0007669"/>
    <property type="project" value="InterPro"/>
</dbReference>
<keyword evidence="4 7" id="KW-0067">ATP-binding</keyword>
<evidence type="ECO:0000313" key="7">
    <source>
        <dbReference type="EMBL" id="SMB92285.1"/>
    </source>
</evidence>
<dbReference type="AlphaFoldDB" id="A0A1W1VG21"/>
<dbReference type="PROSITE" id="PS50893">
    <property type="entry name" value="ABC_TRANSPORTER_2"/>
    <property type="match status" value="1"/>
</dbReference>
<dbReference type="STRING" id="698762.SAMN00808754_0608"/>
<keyword evidence="2" id="KW-0813">Transport</keyword>
<dbReference type="Proteomes" id="UP000192569">
    <property type="component" value="Chromosome I"/>
</dbReference>
<keyword evidence="3" id="KW-0547">Nucleotide-binding</keyword>
<protein>
    <submittedName>
        <fullName evidence="7">Amino acid/amide ABC transporter ATP-binding protein 2, HAAT family</fullName>
    </submittedName>
</protein>
<dbReference type="PANTHER" id="PTHR43820:SF4">
    <property type="entry name" value="HIGH-AFFINITY BRANCHED-CHAIN AMINO ACID TRANSPORT ATP-BINDING PROTEIN LIVF"/>
    <property type="match status" value="1"/>
</dbReference>
<dbReference type="InterPro" id="IPR027417">
    <property type="entry name" value="P-loop_NTPase"/>
</dbReference>
<proteinExistence type="inferred from homology"/>
<feature type="domain" description="ABC transporter" evidence="6">
    <location>
        <begin position="2"/>
        <end position="235"/>
    </location>
</feature>
<evidence type="ECO:0000256" key="5">
    <source>
        <dbReference type="ARBA" id="ARBA00022970"/>
    </source>
</evidence>
<dbReference type="GO" id="GO:0005524">
    <property type="term" value="F:ATP binding"/>
    <property type="evidence" value="ECO:0007669"/>
    <property type="project" value="UniProtKB-KW"/>
</dbReference>
<dbReference type="Pfam" id="PF00005">
    <property type="entry name" value="ABC_tran"/>
    <property type="match status" value="1"/>
</dbReference>
<evidence type="ECO:0000313" key="8">
    <source>
        <dbReference type="Proteomes" id="UP000192569"/>
    </source>
</evidence>
<dbReference type="EMBL" id="LT838272">
    <property type="protein sequence ID" value="SMB92285.1"/>
    <property type="molecule type" value="Genomic_DNA"/>
</dbReference>
<dbReference type="SUPFAM" id="SSF52540">
    <property type="entry name" value="P-loop containing nucleoside triphosphate hydrolases"/>
    <property type="match status" value="1"/>
</dbReference>
<dbReference type="Gene3D" id="3.40.50.300">
    <property type="entry name" value="P-loop containing nucleotide triphosphate hydrolases"/>
    <property type="match status" value="1"/>
</dbReference>
<dbReference type="InterPro" id="IPR003593">
    <property type="entry name" value="AAA+_ATPase"/>
</dbReference>
<dbReference type="PANTHER" id="PTHR43820">
    <property type="entry name" value="HIGH-AFFINITY BRANCHED-CHAIN AMINO ACID TRANSPORT ATP-BINDING PROTEIN LIVF"/>
    <property type="match status" value="1"/>
</dbReference>
<dbReference type="PIRSF" id="PIRSF039137">
    <property type="entry name" value="ABC_branched_ATPase"/>
    <property type="match status" value="1"/>
</dbReference>
<dbReference type="GO" id="GO:0015658">
    <property type="term" value="F:branched-chain amino acid transmembrane transporter activity"/>
    <property type="evidence" value="ECO:0007669"/>
    <property type="project" value="InterPro"/>
</dbReference>
<dbReference type="SMART" id="SM00382">
    <property type="entry name" value="AAA"/>
    <property type="match status" value="1"/>
</dbReference>
<dbReference type="InterPro" id="IPR030660">
    <property type="entry name" value="ABC_branched_ATPase_LivF/BraG"/>
</dbReference>
<evidence type="ECO:0000259" key="6">
    <source>
        <dbReference type="PROSITE" id="PS50893"/>
    </source>
</evidence>
<dbReference type="OrthoDB" id="9779136at2"/>
<gene>
    <name evidence="7" type="ORF">SAMN00808754_0608</name>
</gene>
<evidence type="ECO:0000256" key="1">
    <source>
        <dbReference type="ARBA" id="ARBA00005417"/>
    </source>
</evidence>
<sequence length="235" mass="25642">MLEVNSLKVKYGRAEALKGVSLTVGQGKVVAVLGSNGAGKSTLLKAISGLVPVSKESSIRLNGEEISGLPPDKIVAKGISYVPEGRKIFPGLTVRENLRIGAYLRQDKKGIEEDMERCYELFPRLKERSNQRAGTLSGGEQQMLAISRALMSKPKLLLLDEPSMGLAPVLVERIYEKIAQIREQGVTMLLVEQNANLALTISDYVYVIANGEIKLQGAAKDFLRERDLVKAYLGS</sequence>
<dbReference type="InterPro" id="IPR003439">
    <property type="entry name" value="ABC_transporter-like_ATP-bd"/>
</dbReference>
<dbReference type="InterPro" id="IPR052156">
    <property type="entry name" value="BCAA_Transport_ATP-bd_LivF"/>
</dbReference>
<evidence type="ECO:0000256" key="4">
    <source>
        <dbReference type="ARBA" id="ARBA00022840"/>
    </source>
</evidence>
<keyword evidence="5" id="KW-0029">Amino-acid transport</keyword>